<reference evidence="3" key="1">
    <citation type="submission" date="2017-12" db="EMBL/GenBank/DDBJ databases">
        <title>Sequencing the genomes of 1000 Actinobacteria strains.</title>
        <authorList>
            <person name="Klenk H.-P."/>
        </authorList>
    </citation>
    <scope>NUCLEOTIDE SEQUENCE [LARGE SCALE GENOMIC DNA]</scope>
    <source>
        <strain evidence="3">DSM 44228</strain>
    </source>
</reference>
<protein>
    <submittedName>
        <fullName evidence="3">LysM domain-containing protein</fullName>
    </submittedName>
</protein>
<keyword evidence="1" id="KW-1133">Transmembrane helix</keyword>
<dbReference type="Proteomes" id="UP000233786">
    <property type="component" value="Unassembled WGS sequence"/>
</dbReference>
<evidence type="ECO:0000256" key="1">
    <source>
        <dbReference type="SAM" id="Phobius"/>
    </source>
</evidence>
<keyword evidence="1" id="KW-0812">Transmembrane</keyword>
<evidence type="ECO:0000259" key="2">
    <source>
        <dbReference type="SMART" id="SM00257"/>
    </source>
</evidence>
<dbReference type="RefSeq" id="WP_237710531.1">
    <property type="nucleotide sequence ID" value="NZ_CP061007.1"/>
</dbReference>
<keyword evidence="4" id="KW-1185">Reference proteome</keyword>
<dbReference type="InterPro" id="IPR018392">
    <property type="entry name" value="LysM"/>
</dbReference>
<accession>A0A2N3XX26</accession>
<dbReference type="AlphaFoldDB" id="A0A2N3XX26"/>
<evidence type="ECO:0000313" key="3">
    <source>
        <dbReference type="EMBL" id="PKW15216.1"/>
    </source>
</evidence>
<name>A0A2N3XX26_SACSN</name>
<evidence type="ECO:0000313" key="4">
    <source>
        <dbReference type="Proteomes" id="UP000233786"/>
    </source>
</evidence>
<keyword evidence="1" id="KW-0472">Membrane</keyword>
<dbReference type="Pfam" id="PF01476">
    <property type="entry name" value="LysM"/>
    <property type="match status" value="1"/>
</dbReference>
<gene>
    <name evidence="3" type="ORF">A8926_2906</name>
</gene>
<comment type="caution">
    <text evidence="3">The sequence shown here is derived from an EMBL/GenBank/DDBJ whole genome shotgun (WGS) entry which is preliminary data.</text>
</comment>
<dbReference type="EMBL" id="PJNB01000001">
    <property type="protein sequence ID" value="PKW15216.1"/>
    <property type="molecule type" value="Genomic_DNA"/>
</dbReference>
<sequence>MTTYIDATRRARPAEREVVERRRVGDAVLVSRPRDDAQRVPGRVIFRATGASAAGSVAACDRARRRGEWLWLTSVAIFTFLIVMLVGLFGLGDAPVTGGTAVVEVHAGDTLWRIADRVAPDRDPRAVVAKIIELNDLDAAAVEAGRLLRVPVGN</sequence>
<dbReference type="SMART" id="SM00257">
    <property type="entry name" value="LysM"/>
    <property type="match status" value="1"/>
</dbReference>
<feature type="transmembrane region" description="Helical" evidence="1">
    <location>
        <begin position="69"/>
        <end position="91"/>
    </location>
</feature>
<feature type="domain" description="LysM" evidence="2">
    <location>
        <begin position="102"/>
        <end position="151"/>
    </location>
</feature>
<dbReference type="InterPro" id="IPR036779">
    <property type="entry name" value="LysM_dom_sf"/>
</dbReference>
<organism evidence="3 4">
    <name type="scientific">Saccharopolyspora spinosa</name>
    <dbReference type="NCBI Taxonomy" id="60894"/>
    <lineage>
        <taxon>Bacteria</taxon>
        <taxon>Bacillati</taxon>
        <taxon>Actinomycetota</taxon>
        <taxon>Actinomycetes</taxon>
        <taxon>Pseudonocardiales</taxon>
        <taxon>Pseudonocardiaceae</taxon>
        <taxon>Saccharopolyspora</taxon>
    </lineage>
</organism>
<dbReference type="STRING" id="994479.GCA_000194155_02535"/>
<proteinExistence type="predicted"/>
<dbReference type="Gene3D" id="3.10.350.10">
    <property type="entry name" value="LysM domain"/>
    <property type="match status" value="1"/>
</dbReference>